<evidence type="ECO:0000256" key="2">
    <source>
        <dbReference type="HAMAP-Rule" id="MF_00795"/>
    </source>
</evidence>
<dbReference type="InterPro" id="IPR005627">
    <property type="entry name" value="CutC-like"/>
</dbReference>
<dbReference type="SUPFAM" id="SSF110395">
    <property type="entry name" value="CutC-like"/>
    <property type="match status" value="1"/>
</dbReference>
<evidence type="ECO:0000313" key="4">
    <source>
        <dbReference type="Proteomes" id="UP001597510"/>
    </source>
</evidence>
<sequence length="249" mass="26974">MLEICCFSLESCLTAQKAGAYRIELCGGMFEGGTSPSAGLIKLARQNVTIKLYVMIRPRGGDFCYSETEFEVMKADIETAKELGADGVVLGILNPDGTVDTTRTKELVELAKPLKVTFHRAFDVSAEPFEALEAVIETGCERILTSGQKNAAIDGLELLGQLTAKADNRIEIMAGSGVGAQNAKQFLAVGVHALHMTGKGIVNSQMEYRKTDVSMVSATLTDEFEIYEANFDKVKAISDIIATEKYQNK</sequence>
<keyword evidence="4" id="KW-1185">Reference proteome</keyword>
<proteinExistence type="inferred from homology"/>
<comment type="subcellular location">
    <subcellularLocation>
        <location evidence="2">Cytoplasm</location>
    </subcellularLocation>
</comment>
<protein>
    <recommendedName>
        <fullName evidence="2">PF03932 family protein CutC</fullName>
    </recommendedName>
</protein>
<dbReference type="InterPro" id="IPR036822">
    <property type="entry name" value="CutC-like_dom_sf"/>
</dbReference>
<dbReference type="RefSeq" id="WP_340233756.1">
    <property type="nucleotide sequence ID" value="NZ_JBBEWC010000001.1"/>
</dbReference>
<evidence type="ECO:0000256" key="1">
    <source>
        <dbReference type="ARBA" id="ARBA00007768"/>
    </source>
</evidence>
<gene>
    <name evidence="2" type="primary">cutC</name>
    <name evidence="3" type="ORF">ACFSR2_22355</name>
</gene>
<comment type="similarity">
    <text evidence="1 2">Belongs to the CutC family.</text>
</comment>
<comment type="caution">
    <text evidence="2">Once thought to be involved in copper homeostasis, experiments in E.coli have shown this is not the case.</text>
</comment>
<dbReference type="PANTHER" id="PTHR12598">
    <property type="entry name" value="COPPER HOMEOSTASIS PROTEIN CUTC"/>
    <property type="match status" value="1"/>
</dbReference>
<comment type="caution">
    <text evidence="3">The sequence shown here is derived from an EMBL/GenBank/DDBJ whole genome shotgun (WGS) entry which is preliminary data.</text>
</comment>
<reference evidence="4" key="1">
    <citation type="journal article" date="2019" name="Int. J. Syst. Evol. Microbiol.">
        <title>The Global Catalogue of Microorganisms (GCM) 10K type strain sequencing project: providing services to taxonomists for standard genome sequencing and annotation.</title>
        <authorList>
            <consortium name="The Broad Institute Genomics Platform"/>
            <consortium name="The Broad Institute Genome Sequencing Center for Infectious Disease"/>
            <person name="Wu L."/>
            <person name="Ma J."/>
        </authorList>
    </citation>
    <scope>NUCLEOTIDE SEQUENCE [LARGE SCALE GENOMIC DNA]</scope>
    <source>
        <strain evidence="4">KCTC 52344</strain>
    </source>
</reference>
<dbReference type="Proteomes" id="UP001597510">
    <property type="component" value="Unassembled WGS sequence"/>
</dbReference>
<accession>A0ABW5JCZ9</accession>
<organism evidence="3 4">
    <name type="scientific">Emticicia soli</name>
    <dbReference type="NCBI Taxonomy" id="2027878"/>
    <lineage>
        <taxon>Bacteria</taxon>
        <taxon>Pseudomonadati</taxon>
        <taxon>Bacteroidota</taxon>
        <taxon>Cytophagia</taxon>
        <taxon>Cytophagales</taxon>
        <taxon>Leadbetterellaceae</taxon>
        <taxon>Emticicia</taxon>
    </lineage>
</organism>
<dbReference type="PANTHER" id="PTHR12598:SF0">
    <property type="entry name" value="COPPER HOMEOSTASIS PROTEIN CUTC HOMOLOG"/>
    <property type="match status" value="1"/>
</dbReference>
<dbReference type="Gene3D" id="3.20.20.380">
    <property type="entry name" value="Copper homeostasis (CutC) domain"/>
    <property type="match status" value="1"/>
</dbReference>
<keyword evidence="2" id="KW-0963">Cytoplasm</keyword>
<evidence type="ECO:0000313" key="3">
    <source>
        <dbReference type="EMBL" id="MFD2523658.1"/>
    </source>
</evidence>
<name>A0ABW5JCZ9_9BACT</name>
<dbReference type="HAMAP" id="MF_00795">
    <property type="entry name" value="CutC"/>
    <property type="match status" value="1"/>
</dbReference>
<dbReference type="Pfam" id="PF03932">
    <property type="entry name" value="CutC"/>
    <property type="match status" value="1"/>
</dbReference>
<dbReference type="EMBL" id="JBHULC010000038">
    <property type="protein sequence ID" value="MFD2523658.1"/>
    <property type="molecule type" value="Genomic_DNA"/>
</dbReference>